<dbReference type="AlphaFoldDB" id="A0A212DCK8"/>
<keyword evidence="4" id="KW-1185">Reference proteome</keyword>
<dbReference type="PANTHER" id="PTHR23232:SF133">
    <property type="entry name" value="RIKEN CDNA 1700020N01 GENE"/>
    <property type="match status" value="1"/>
</dbReference>
<dbReference type="PANTHER" id="PTHR23232">
    <property type="entry name" value="KRAB DOMAIN C2H2 ZINC FINGER"/>
    <property type="match status" value="1"/>
</dbReference>
<dbReference type="SUPFAM" id="SSF109640">
    <property type="entry name" value="KRAB domain (Kruppel-associated box)"/>
    <property type="match status" value="2"/>
</dbReference>
<feature type="region of interest" description="Disordered" evidence="1">
    <location>
        <begin position="221"/>
        <end position="240"/>
    </location>
</feature>
<accession>A0A212DCK8</accession>
<comment type="caution">
    <text evidence="3">The sequence shown here is derived from an EMBL/GenBank/DDBJ whole genome shotgun (WGS) entry which is preliminary data.</text>
</comment>
<feature type="compositionally biased region" description="Basic and acidic residues" evidence="1">
    <location>
        <begin position="221"/>
        <end position="234"/>
    </location>
</feature>
<feature type="domain" description="KRAB" evidence="2">
    <location>
        <begin position="3"/>
        <end position="82"/>
    </location>
</feature>
<gene>
    <name evidence="3" type="ORF">Celaphus_00004925</name>
</gene>
<dbReference type="InterPro" id="IPR001909">
    <property type="entry name" value="KRAB"/>
</dbReference>
<feature type="non-terminal residue" evidence="3">
    <location>
        <position position="1"/>
    </location>
</feature>
<reference evidence="3 4" key="1">
    <citation type="journal article" date="2018" name="Mol. Genet. Genomics">
        <title>The red deer Cervus elaphus genome CerEla1.0: sequencing, annotating, genes, and chromosomes.</title>
        <authorList>
            <person name="Bana N.A."/>
            <person name="Nyiri A."/>
            <person name="Nagy J."/>
            <person name="Frank K."/>
            <person name="Nagy T."/>
            <person name="Steger V."/>
            <person name="Schiller M."/>
            <person name="Lakatos P."/>
            <person name="Sugar L."/>
            <person name="Horn P."/>
            <person name="Barta E."/>
            <person name="Orosz L."/>
        </authorList>
    </citation>
    <scope>NUCLEOTIDE SEQUENCE [LARGE SCALE GENOMIC DNA]</scope>
    <source>
        <strain evidence="3">Hungarian</strain>
    </source>
</reference>
<evidence type="ECO:0000313" key="3">
    <source>
        <dbReference type="EMBL" id="OWK15969.1"/>
    </source>
</evidence>
<name>A0A212DCK8_CEREH</name>
<evidence type="ECO:0000313" key="4">
    <source>
        <dbReference type="Proteomes" id="UP000242450"/>
    </source>
</evidence>
<feature type="domain" description="KRAB" evidence="2">
    <location>
        <begin position="116"/>
        <end position="201"/>
    </location>
</feature>
<dbReference type="Pfam" id="PF01352">
    <property type="entry name" value="KRAB"/>
    <property type="match status" value="2"/>
</dbReference>
<evidence type="ECO:0000259" key="2">
    <source>
        <dbReference type="PROSITE" id="PS50805"/>
    </source>
</evidence>
<sequence length="256" mass="28065">GHVTFEDVAVSFSQEEWGLLGEAQRLLYYDVMLENLSLVASLGKNCVCTHRLCWARPFSLRGSLQPSQPGPWTLLPSLVSWHLSCVPPLVGVDSVSHALKPFTESFGLGGLLHAPVTLKDVVVTFTQQEWKLLDLTQRTLYQEVVLETSRLLVSLGDKAKTKTTETTAAQQALFKGHLLQRSVSQEGCSVSPLGQAWELEGASEKQGGHLKTGTVLRKETLPGKRIPECGDLGRGDSLGSKDLQDQFFALLDTRQP</sequence>
<proteinExistence type="predicted"/>
<evidence type="ECO:0000256" key="1">
    <source>
        <dbReference type="SAM" id="MobiDB-lite"/>
    </source>
</evidence>
<dbReference type="InterPro" id="IPR050169">
    <property type="entry name" value="Krueppel_C2H2_ZnF"/>
</dbReference>
<dbReference type="EMBL" id="MKHE01000004">
    <property type="protein sequence ID" value="OWK15969.1"/>
    <property type="molecule type" value="Genomic_DNA"/>
</dbReference>
<organism evidence="3 4">
    <name type="scientific">Cervus elaphus hippelaphus</name>
    <name type="common">European red deer</name>
    <dbReference type="NCBI Taxonomy" id="46360"/>
    <lineage>
        <taxon>Eukaryota</taxon>
        <taxon>Metazoa</taxon>
        <taxon>Chordata</taxon>
        <taxon>Craniata</taxon>
        <taxon>Vertebrata</taxon>
        <taxon>Euteleostomi</taxon>
        <taxon>Mammalia</taxon>
        <taxon>Eutheria</taxon>
        <taxon>Laurasiatheria</taxon>
        <taxon>Artiodactyla</taxon>
        <taxon>Ruminantia</taxon>
        <taxon>Pecora</taxon>
        <taxon>Cervidae</taxon>
        <taxon>Cervinae</taxon>
        <taxon>Cervus</taxon>
    </lineage>
</organism>
<dbReference type="PROSITE" id="PS50805">
    <property type="entry name" value="KRAB"/>
    <property type="match status" value="2"/>
</dbReference>
<dbReference type="CDD" id="cd07765">
    <property type="entry name" value="KRAB_A-box"/>
    <property type="match status" value="2"/>
</dbReference>
<dbReference type="Proteomes" id="UP000242450">
    <property type="component" value="Chromosome 4"/>
</dbReference>
<dbReference type="InterPro" id="IPR036051">
    <property type="entry name" value="KRAB_dom_sf"/>
</dbReference>
<dbReference type="GO" id="GO:0006355">
    <property type="term" value="P:regulation of DNA-templated transcription"/>
    <property type="evidence" value="ECO:0007669"/>
    <property type="project" value="InterPro"/>
</dbReference>
<dbReference type="SMART" id="SM00349">
    <property type="entry name" value="KRAB"/>
    <property type="match status" value="2"/>
</dbReference>
<dbReference type="OrthoDB" id="9622403at2759"/>
<protein>
    <recommendedName>
        <fullName evidence="2">KRAB domain-containing protein</fullName>
    </recommendedName>
</protein>
<dbReference type="Gene3D" id="6.10.140.140">
    <property type="match status" value="2"/>
</dbReference>